<gene>
    <name evidence="3" type="ORF">LAMI_0B08790G</name>
</gene>
<dbReference type="InterPro" id="IPR044149">
    <property type="entry name" value="Nitrilases_CHs"/>
</dbReference>
<dbReference type="InterPro" id="IPR036526">
    <property type="entry name" value="C-N_Hydrolase_sf"/>
</dbReference>
<dbReference type="OrthoDB" id="10250282at2759"/>
<dbReference type="InterPro" id="IPR003010">
    <property type="entry name" value="C-N_Hydrolase"/>
</dbReference>
<evidence type="ECO:0000259" key="2">
    <source>
        <dbReference type="PROSITE" id="PS50263"/>
    </source>
</evidence>
<dbReference type="PROSITE" id="PS50263">
    <property type="entry name" value="CN_HYDROLASE"/>
    <property type="match status" value="1"/>
</dbReference>
<dbReference type="PANTHER" id="PTHR46044:SF2">
    <property type="entry name" value="CN HYDROLASE DOMAIN-CONTAINING PROTEIN"/>
    <property type="match status" value="1"/>
</dbReference>
<accession>A0A1G4IY09</accession>
<dbReference type="GO" id="GO:0003824">
    <property type="term" value="F:catalytic activity"/>
    <property type="evidence" value="ECO:0007669"/>
    <property type="project" value="InterPro"/>
</dbReference>
<evidence type="ECO:0000256" key="1">
    <source>
        <dbReference type="ARBA" id="ARBA00008129"/>
    </source>
</evidence>
<sequence>MRVCSRQIVWSIRSHQAHQELPALSLYSNQEMPLPVTKVAACHIAPVWLDSKATISKAIEWIHEAHAKGAQLVCFPETFVPCYPCWTQLKAPVDNHHLFQKLCEEALYVDGSEIMAIQQVCADLGVVVCLGFNEKSRVSVGCLWNSYVVISDEGSIMAHHRKIMPTFCEKLVWSHGDGNGLNVSDTKIGKIGALICGENTNPLAKYALIGQGEQIHISMWPSFFITRRPGSEGANYDLDHANRIRAGCQAFEAKTFTVVCANFFDEAAKQFCKKDDPANAEIYDNVAQCSTMFMDPTGAQIGDALKDQEGIAYCTFDLNKCVEVKQFQDVAGYYQRYDIFKFSVDRTPAVPVRFLEDPSTKIEYPTPAKKEVSS</sequence>
<reference evidence="3 4" key="1">
    <citation type="submission" date="2016-03" db="EMBL/GenBank/DDBJ databases">
        <authorList>
            <person name="Devillers H."/>
        </authorList>
    </citation>
    <scope>NUCLEOTIDE SEQUENCE [LARGE SCALE GENOMIC DNA]</scope>
    <source>
        <strain evidence="3">CBS 11717</strain>
    </source>
</reference>
<evidence type="ECO:0000313" key="3">
    <source>
        <dbReference type="EMBL" id="SCU82062.1"/>
    </source>
</evidence>
<dbReference type="STRING" id="1230905.A0A1G4IY09"/>
<proteinExistence type="inferred from homology"/>
<dbReference type="AlphaFoldDB" id="A0A1G4IY09"/>
<evidence type="ECO:0000313" key="4">
    <source>
        <dbReference type="Proteomes" id="UP000191024"/>
    </source>
</evidence>
<organism evidence="3 4">
    <name type="scientific">Lachancea mirantina</name>
    <dbReference type="NCBI Taxonomy" id="1230905"/>
    <lineage>
        <taxon>Eukaryota</taxon>
        <taxon>Fungi</taxon>
        <taxon>Dikarya</taxon>
        <taxon>Ascomycota</taxon>
        <taxon>Saccharomycotina</taxon>
        <taxon>Saccharomycetes</taxon>
        <taxon>Saccharomycetales</taxon>
        <taxon>Saccharomycetaceae</taxon>
        <taxon>Lachancea</taxon>
    </lineage>
</organism>
<feature type="domain" description="CN hydrolase" evidence="2">
    <location>
        <begin position="37"/>
        <end position="318"/>
    </location>
</feature>
<name>A0A1G4IY09_9SACH</name>
<dbReference type="Gene3D" id="3.60.110.10">
    <property type="entry name" value="Carbon-nitrogen hydrolase"/>
    <property type="match status" value="1"/>
</dbReference>
<dbReference type="CDD" id="cd07564">
    <property type="entry name" value="nitrilases_CHs"/>
    <property type="match status" value="1"/>
</dbReference>
<comment type="similarity">
    <text evidence="1">Belongs to the carbon-nitrogen hydrolase superfamily. Nitrilase family.</text>
</comment>
<dbReference type="Pfam" id="PF00795">
    <property type="entry name" value="CN_hydrolase"/>
    <property type="match status" value="1"/>
</dbReference>
<dbReference type="SUPFAM" id="SSF56317">
    <property type="entry name" value="Carbon-nitrogen hydrolase"/>
    <property type="match status" value="1"/>
</dbReference>
<protein>
    <submittedName>
        <fullName evidence="3">LAMI_0B08790g1_1</fullName>
    </submittedName>
</protein>
<keyword evidence="4" id="KW-1185">Reference proteome</keyword>
<dbReference type="PANTHER" id="PTHR46044">
    <property type="entry name" value="NITRILASE"/>
    <property type="match status" value="1"/>
</dbReference>
<dbReference type="Proteomes" id="UP000191024">
    <property type="component" value="Chromosome B"/>
</dbReference>
<dbReference type="EMBL" id="LT598464">
    <property type="protein sequence ID" value="SCU82062.1"/>
    <property type="molecule type" value="Genomic_DNA"/>
</dbReference>